<proteinExistence type="predicted"/>
<name>Q72TD8_LEPIC</name>
<dbReference type="EMBL" id="AE016823">
    <property type="protein sequence ID" value="AAS69690.1"/>
    <property type="molecule type" value="Genomic_DNA"/>
</dbReference>
<dbReference type="HOGENOM" id="CLU_2437237_0_0_12"/>
<sequence>MILRHILNLWELPQIGDLTVIFSICGNYHKSVTYRHILTCGNYHKTVTYRHILNLWELPQIGSDHPDNTKISIGILNSIRYLKRGFLEFL</sequence>
<gene>
    <name evidence="1" type="ordered locus">LIC_11083</name>
</gene>
<evidence type="ECO:0000313" key="1">
    <source>
        <dbReference type="EMBL" id="AAS69690.1"/>
    </source>
</evidence>
<organism evidence="1 2">
    <name type="scientific">Leptospira interrogans serogroup Icterohaemorrhagiae serovar copenhageni (strain Fiocruz L1-130)</name>
    <dbReference type="NCBI Taxonomy" id="267671"/>
    <lineage>
        <taxon>Bacteria</taxon>
        <taxon>Pseudomonadati</taxon>
        <taxon>Spirochaetota</taxon>
        <taxon>Spirochaetia</taxon>
        <taxon>Leptospirales</taxon>
        <taxon>Leptospiraceae</taxon>
        <taxon>Leptospira</taxon>
    </lineage>
</organism>
<dbReference type="KEGG" id="lic:LIC_11083"/>
<dbReference type="AntiFam" id="ANF00051">
    <property type="entry name" value="Translation of DNA tandem repeat"/>
</dbReference>
<accession>Q72TD8</accession>
<dbReference type="Proteomes" id="UP000007037">
    <property type="component" value="Chromosome I"/>
</dbReference>
<reference evidence="1 2" key="1">
    <citation type="journal article" date="2004" name="J. Bacteriol.">
        <title>Comparative genomics of two Leptospira interrogans serovars reveals novel insights into physiology and pathogenesis.</title>
        <authorList>
            <person name="Nascimento A.L."/>
            <person name="Ko A.I."/>
            <person name="Martins E.A."/>
            <person name="Monteiro-Vitorello C.B."/>
            <person name="Ho P.L."/>
            <person name="Haake D.A."/>
            <person name="Verjovski-Almeida S."/>
            <person name="Hartskeerl R.A."/>
            <person name="Marques M.V."/>
            <person name="Oliveira M.C."/>
            <person name="Menck C.F."/>
            <person name="Leite L.C."/>
            <person name="Carrer H."/>
            <person name="Coutinho L.L."/>
            <person name="Degrave W.M."/>
            <person name="Dellagostin O.A."/>
            <person name="El-Dorry H."/>
            <person name="Ferro E.S."/>
            <person name="Ferro M.I."/>
            <person name="Furlan L.R."/>
            <person name="Gamberini M."/>
            <person name="Giglioti E.A."/>
            <person name="Goes-Neto A."/>
            <person name="Goldman G.H."/>
            <person name="Goldman M.H."/>
            <person name="Harakava R."/>
            <person name="Jeronimo S.M."/>
            <person name="Junqueira-De-Azevedo I.L."/>
            <person name="Kimura E.T."/>
            <person name="Kuramae E.E."/>
            <person name="Lemos E.G."/>
            <person name="Lemos M.V."/>
            <person name="Marino C.L."/>
            <person name="Nunes L.R."/>
            <person name="De Oliveira R.C."/>
            <person name="Pereira G.G."/>
            <person name="Reis M.S."/>
            <person name="Schriefer A."/>
            <person name="Siqueira W.J."/>
            <person name="Sommer P."/>
            <person name="Tsai S.M."/>
            <person name="Simpson A.J."/>
            <person name="Ferro J.A."/>
            <person name="Camargo L.E."/>
            <person name="Kitajima J.P."/>
            <person name="Setubal J.C."/>
            <person name="Van Sluys M.A."/>
        </authorList>
    </citation>
    <scope>NUCLEOTIDE SEQUENCE [LARGE SCALE GENOMIC DNA]</scope>
    <source>
        <strain evidence="1 2">Fiocruz L1-130</strain>
    </source>
</reference>
<protein>
    <submittedName>
        <fullName evidence="1">Uncharacterized protein</fullName>
    </submittedName>
</protein>
<evidence type="ECO:0000313" key="2">
    <source>
        <dbReference type="Proteomes" id="UP000007037"/>
    </source>
</evidence>
<dbReference type="AlphaFoldDB" id="Q72TD8"/>